<organism evidence="3 4">
    <name type="scientific">Cohnella soli</name>
    <dbReference type="NCBI Taxonomy" id="425005"/>
    <lineage>
        <taxon>Bacteria</taxon>
        <taxon>Bacillati</taxon>
        <taxon>Bacillota</taxon>
        <taxon>Bacilli</taxon>
        <taxon>Bacillales</taxon>
        <taxon>Paenibacillaceae</taxon>
        <taxon>Cohnella</taxon>
    </lineage>
</organism>
<protein>
    <submittedName>
        <fullName evidence="3">Prolyl oligopeptidase family serine peptidase</fullName>
    </submittedName>
</protein>
<evidence type="ECO:0000259" key="2">
    <source>
        <dbReference type="Pfam" id="PF02230"/>
    </source>
</evidence>
<dbReference type="PANTHER" id="PTHR43037:SF1">
    <property type="entry name" value="BLL1128 PROTEIN"/>
    <property type="match status" value="1"/>
</dbReference>
<dbReference type="InterPro" id="IPR050955">
    <property type="entry name" value="Plant_Biomass_Hydrol_Est"/>
</dbReference>
<feature type="domain" description="Phospholipase/carboxylesterase/thioesterase" evidence="2">
    <location>
        <begin position="78"/>
        <end position="193"/>
    </location>
</feature>
<evidence type="ECO:0000313" key="3">
    <source>
        <dbReference type="EMBL" id="MFC5404739.1"/>
    </source>
</evidence>
<sequence>MTQRNVLVNDGQNLNYLLYFPETMVTNQILPLIIFLHSIDERGNDLELLKIHSLPHILDNKSDFPFIVVSPQCPAQSFWNNETDKIIALIDEMMSNYSVDPTRVYLTGISMGGYGAWDLATKYPERFAAIMPLCGGGTPEKASVLAKLPVWAFHGAKDEIVPLQETLNMVEALKQCGGNVKLTVFPDAGHDLTDTYNDPMLYEWLLQHTIVG</sequence>
<keyword evidence="4" id="KW-1185">Reference proteome</keyword>
<name>A0ABW0HUN5_9BACL</name>
<dbReference type="Proteomes" id="UP001596113">
    <property type="component" value="Unassembled WGS sequence"/>
</dbReference>
<dbReference type="SUPFAM" id="SSF53474">
    <property type="entry name" value="alpha/beta-Hydrolases"/>
    <property type="match status" value="1"/>
</dbReference>
<evidence type="ECO:0000313" key="4">
    <source>
        <dbReference type="Proteomes" id="UP001596113"/>
    </source>
</evidence>
<dbReference type="Pfam" id="PF02230">
    <property type="entry name" value="Abhydrolase_2"/>
    <property type="match status" value="1"/>
</dbReference>
<keyword evidence="1" id="KW-0732">Signal</keyword>
<evidence type="ECO:0000256" key="1">
    <source>
        <dbReference type="ARBA" id="ARBA00022729"/>
    </source>
</evidence>
<dbReference type="EMBL" id="JBHSMI010000028">
    <property type="protein sequence ID" value="MFC5404739.1"/>
    <property type="molecule type" value="Genomic_DNA"/>
</dbReference>
<dbReference type="InterPro" id="IPR029058">
    <property type="entry name" value="AB_hydrolase_fold"/>
</dbReference>
<gene>
    <name evidence="3" type="ORF">ACFPOF_18530</name>
</gene>
<comment type="caution">
    <text evidence="3">The sequence shown here is derived from an EMBL/GenBank/DDBJ whole genome shotgun (WGS) entry which is preliminary data.</text>
</comment>
<reference evidence="4" key="1">
    <citation type="journal article" date="2019" name="Int. J. Syst. Evol. Microbiol.">
        <title>The Global Catalogue of Microorganisms (GCM) 10K type strain sequencing project: providing services to taxonomists for standard genome sequencing and annotation.</title>
        <authorList>
            <consortium name="The Broad Institute Genomics Platform"/>
            <consortium name="The Broad Institute Genome Sequencing Center for Infectious Disease"/>
            <person name="Wu L."/>
            <person name="Ma J."/>
        </authorList>
    </citation>
    <scope>NUCLEOTIDE SEQUENCE [LARGE SCALE GENOMIC DNA]</scope>
    <source>
        <strain evidence="4">CGMCC 1.18575</strain>
    </source>
</reference>
<dbReference type="Gene3D" id="3.40.50.1820">
    <property type="entry name" value="alpha/beta hydrolase"/>
    <property type="match status" value="1"/>
</dbReference>
<dbReference type="PANTHER" id="PTHR43037">
    <property type="entry name" value="UNNAMED PRODUCT-RELATED"/>
    <property type="match status" value="1"/>
</dbReference>
<accession>A0ABW0HUN5</accession>
<dbReference type="InterPro" id="IPR003140">
    <property type="entry name" value="PLipase/COase/thioEstase"/>
</dbReference>
<dbReference type="RefSeq" id="WP_378135302.1">
    <property type="nucleotide sequence ID" value="NZ_JBHSMI010000028.1"/>
</dbReference>
<proteinExistence type="predicted"/>